<gene>
    <name evidence="1" type="ORF">PMAYCL1PPCAC_00794</name>
    <name evidence="2" type="ORF">PMAYCL1PPCAC_00926</name>
</gene>
<sequence length="64" mass="7245">CNSKNSYFSRIIESRMRTGPTIRSRCPSGRCQCCSWIGSRCLNHLPSLVIWPINSESPRATRSS</sequence>
<name>A0AAN4Z1B4_9BILA</name>
<dbReference type="AlphaFoldDB" id="A0AAN4Z1B4"/>
<reference evidence="2" key="2">
    <citation type="submission" date="2023-06" db="EMBL/GenBank/DDBJ databases">
        <title>Genome assembly of Pristionchus species.</title>
        <authorList>
            <person name="Yoshida K."/>
            <person name="Sommer R.J."/>
        </authorList>
    </citation>
    <scope>NUCLEOTIDE SEQUENCE</scope>
    <source>
        <strain evidence="2 3">RS5460</strain>
    </source>
</reference>
<comment type="caution">
    <text evidence="2">The sequence shown here is derived from an EMBL/GenBank/DDBJ whole genome shotgun (WGS) entry which is preliminary data.</text>
</comment>
<dbReference type="Proteomes" id="UP001328107">
    <property type="component" value="Unassembled WGS sequence"/>
</dbReference>
<accession>A0AAN4Z1B4</accession>
<proteinExistence type="predicted"/>
<evidence type="ECO:0000313" key="1">
    <source>
        <dbReference type="EMBL" id="GMR30599.1"/>
    </source>
</evidence>
<keyword evidence="3" id="KW-1185">Reference proteome</keyword>
<dbReference type="EMBL" id="BTRK01000001">
    <property type="protein sequence ID" value="GMR30599.1"/>
    <property type="molecule type" value="Genomic_DNA"/>
</dbReference>
<feature type="non-terminal residue" evidence="2">
    <location>
        <position position="1"/>
    </location>
</feature>
<reference evidence="3" key="1">
    <citation type="submission" date="2022-10" db="EMBL/GenBank/DDBJ databases">
        <title>Genome assembly of Pristionchus species.</title>
        <authorList>
            <person name="Yoshida K."/>
            <person name="Sommer R.J."/>
        </authorList>
    </citation>
    <scope>NUCLEOTIDE SEQUENCE [LARGE SCALE GENOMIC DNA]</scope>
    <source>
        <strain evidence="3">RS5460</strain>
    </source>
</reference>
<organism evidence="2 3">
    <name type="scientific">Pristionchus mayeri</name>
    <dbReference type="NCBI Taxonomy" id="1317129"/>
    <lineage>
        <taxon>Eukaryota</taxon>
        <taxon>Metazoa</taxon>
        <taxon>Ecdysozoa</taxon>
        <taxon>Nematoda</taxon>
        <taxon>Chromadorea</taxon>
        <taxon>Rhabditida</taxon>
        <taxon>Rhabditina</taxon>
        <taxon>Diplogasteromorpha</taxon>
        <taxon>Diplogasteroidea</taxon>
        <taxon>Neodiplogasteridae</taxon>
        <taxon>Pristionchus</taxon>
    </lineage>
</organism>
<evidence type="ECO:0000313" key="3">
    <source>
        <dbReference type="Proteomes" id="UP001328107"/>
    </source>
</evidence>
<evidence type="ECO:0000313" key="2">
    <source>
        <dbReference type="EMBL" id="GMR30731.1"/>
    </source>
</evidence>
<feature type="non-terminal residue" evidence="2">
    <location>
        <position position="64"/>
    </location>
</feature>
<protein>
    <submittedName>
        <fullName evidence="2">Uncharacterized protein</fullName>
    </submittedName>
</protein>
<dbReference type="EMBL" id="BTRK01000001">
    <property type="protein sequence ID" value="GMR30731.1"/>
    <property type="molecule type" value="Genomic_DNA"/>
</dbReference>